<dbReference type="InterPro" id="IPR009040">
    <property type="entry name" value="Ferritin-like_diiron"/>
</dbReference>
<dbReference type="CDD" id="cd01056">
    <property type="entry name" value="Euk_Ferritin"/>
    <property type="match status" value="1"/>
</dbReference>
<dbReference type="InterPro" id="IPR001519">
    <property type="entry name" value="Ferritin"/>
</dbReference>
<dbReference type="GO" id="GO:0006826">
    <property type="term" value="P:iron ion transport"/>
    <property type="evidence" value="ECO:0007669"/>
    <property type="project" value="InterPro"/>
</dbReference>
<evidence type="ECO:0000256" key="4">
    <source>
        <dbReference type="ARBA" id="ARBA00023004"/>
    </source>
</evidence>
<dbReference type="PANTHER" id="PTHR11431">
    <property type="entry name" value="FERRITIN"/>
    <property type="match status" value="1"/>
</dbReference>
<dbReference type="GO" id="GO:0008199">
    <property type="term" value="F:ferric iron binding"/>
    <property type="evidence" value="ECO:0007669"/>
    <property type="project" value="InterPro"/>
</dbReference>
<dbReference type="PANTHER" id="PTHR11431:SF47">
    <property type="entry name" value="FERRITIN LIGHT CHAIN"/>
    <property type="match status" value="1"/>
</dbReference>
<protein>
    <recommendedName>
        <fullName evidence="6">Ferritin</fullName>
    </recommendedName>
</protein>
<accession>A0AAD1WRH3</accession>
<evidence type="ECO:0000256" key="1">
    <source>
        <dbReference type="ARBA" id="ARBA00007513"/>
    </source>
</evidence>
<proteinExistence type="inferred from homology"/>
<keyword evidence="9" id="KW-1185">Reference proteome</keyword>
<keyword evidence="4 5" id="KW-0408">Iron</keyword>
<dbReference type="GO" id="GO:0008198">
    <property type="term" value="F:ferrous iron binding"/>
    <property type="evidence" value="ECO:0007669"/>
    <property type="project" value="TreeGrafter"/>
</dbReference>
<dbReference type="InterPro" id="IPR012347">
    <property type="entry name" value="Ferritin-like"/>
</dbReference>
<reference evidence="8" key="1">
    <citation type="submission" date="2022-03" db="EMBL/GenBank/DDBJ databases">
        <authorList>
            <person name="Alioto T."/>
            <person name="Alioto T."/>
            <person name="Gomez Garrido J."/>
        </authorList>
    </citation>
    <scope>NUCLEOTIDE SEQUENCE</scope>
</reference>
<dbReference type="PROSITE" id="PS00204">
    <property type="entry name" value="FERRITIN_2"/>
    <property type="match status" value="1"/>
</dbReference>
<keyword evidence="2 6" id="KW-0409">Iron storage</keyword>
<organism evidence="8 9">
    <name type="scientific">Pelobates cultripes</name>
    <name type="common">Western spadefoot toad</name>
    <dbReference type="NCBI Taxonomy" id="61616"/>
    <lineage>
        <taxon>Eukaryota</taxon>
        <taxon>Metazoa</taxon>
        <taxon>Chordata</taxon>
        <taxon>Craniata</taxon>
        <taxon>Vertebrata</taxon>
        <taxon>Euteleostomi</taxon>
        <taxon>Amphibia</taxon>
        <taxon>Batrachia</taxon>
        <taxon>Anura</taxon>
        <taxon>Pelobatoidea</taxon>
        <taxon>Pelobatidae</taxon>
        <taxon>Pelobates</taxon>
    </lineage>
</organism>
<gene>
    <name evidence="8" type="ORF">PECUL_23A043606</name>
</gene>
<dbReference type="InterPro" id="IPR008331">
    <property type="entry name" value="Ferritin_DPS_dom"/>
</dbReference>
<feature type="binding site" evidence="5">
    <location>
        <position position="55"/>
    </location>
    <ligand>
        <name>Fe cation</name>
        <dbReference type="ChEBI" id="CHEBI:24875"/>
        <label>1</label>
    </ligand>
</feature>
<name>A0AAD1WRH3_PELCU</name>
<dbReference type="EMBL" id="OW240921">
    <property type="protein sequence ID" value="CAH2319132.1"/>
    <property type="molecule type" value="Genomic_DNA"/>
</dbReference>
<dbReference type="Pfam" id="PF00210">
    <property type="entry name" value="Ferritin"/>
    <property type="match status" value="1"/>
</dbReference>
<evidence type="ECO:0000256" key="6">
    <source>
        <dbReference type="RuleBase" id="RU361145"/>
    </source>
</evidence>
<dbReference type="Gene3D" id="1.20.1260.10">
    <property type="match status" value="2"/>
</dbReference>
<keyword evidence="3 5" id="KW-0479">Metal-binding</keyword>
<evidence type="ECO:0000256" key="3">
    <source>
        <dbReference type="ARBA" id="ARBA00022723"/>
    </source>
</evidence>
<comment type="function">
    <text evidence="6">Stores iron in a soluble, non-toxic, readily available form. Important for iron homeostasis. Iron is taken up in the ferrous form and deposited as ferric hydroxides after oxidation.</text>
</comment>
<evidence type="ECO:0000256" key="2">
    <source>
        <dbReference type="ARBA" id="ARBA00022434"/>
    </source>
</evidence>
<feature type="domain" description="Ferritin-like diiron" evidence="7">
    <location>
        <begin position="1"/>
        <end position="107"/>
    </location>
</feature>
<dbReference type="SUPFAM" id="SSF47240">
    <property type="entry name" value="Ferritin-like"/>
    <property type="match status" value="1"/>
</dbReference>
<evidence type="ECO:0000313" key="9">
    <source>
        <dbReference type="Proteomes" id="UP001295444"/>
    </source>
</evidence>
<evidence type="ECO:0000313" key="8">
    <source>
        <dbReference type="EMBL" id="CAH2319132.1"/>
    </source>
</evidence>
<sequence>MASQIRQNYHLESEAAINHIVNLELKASYVYLSLKPDADEWQNGTHAMESALNLEKRVNHALLELHTTARTHTDPHMCDFLESKYLHKETKLIKKLGDHFTNLKRVKATEVGMGEYLFDKLTLGEDSN</sequence>
<dbReference type="PROSITE" id="PS50905">
    <property type="entry name" value="FERRITIN_LIKE"/>
    <property type="match status" value="1"/>
</dbReference>
<comment type="similarity">
    <text evidence="1 6">Belongs to the ferritin family.</text>
</comment>
<evidence type="ECO:0000256" key="5">
    <source>
        <dbReference type="PIRSR" id="PIRSR601519-1"/>
    </source>
</evidence>
<dbReference type="InterPro" id="IPR009078">
    <property type="entry name" value="Ferritin-like_SF"/>
</dbReference>
<dbReference type="GO" id="GO:0006879">
    <property type="term" value="P:intracellular iron ion homeostasis"/>
    <property type="evidence" value="ECO:0007669"/>
    <property type="project" value="UniProtKB-KW"/>
</dbReference>
<dbReference type="Proteomes" id="UP001295444">
    <property type="component" value="Chromosome 10"/>
</dbReference>
<evidence type="ECO:0000259" key="7">
    <source>
        <dbReference type="PROSITE" id="PS50905"/>
    </source>
</evidence>
<dbReference type="InterPro" id="IPR014034">
    <property type="entry name" value="Ferritin_CS"/>
</dbReference>
<dbReference type="AlphaFoldDB" id="A0AAD1WRH3"/>
<dbReference type="GO" id="GO:0005737">
    <property type="term" value="C:cytoplasm"/>
    <property type="evidence" value="ECO:0007669"/>
    <property type="project" value="TreeGrafter"/>
</dbReference>